<comment type="caution">
    <text evidence="1">The sequence shown here is derived from an EMBL/GenBank/DDBJ whole genome shotgun (WGS) entry which is preliminary data.</text>
</comment>
<sequence>RETFCEFFSYARKIYIILMSTEEIFDEELNKNLALRFKDLVKKSHCILANNELGENLLLFLSGEELQNLLSDFDFFIKEDSFYKSEQEKYFFKQMIAMQLRKRLVLFKKNLLKNFEIETFEENFLGLSVFLEYFHNLYNLKILSKLYNKYFICDLEKKTLLKLTKKKEKLGKLIHKASKKLKIYKGY</sequence>
<accession>A0A5T2C8Z6</accession>
<dbReference type="AlphaFoldDB" id="A0A5T2C8Z6"/>
<feature type="non-terminal residue" evidence="1">
    <location>
        <position position="1"/>
    </location>
</feature>
<name>A0A5T2C8Z6_CAMCO</name>
<evidence type="ECO:0000313" key="1">
    <source>
        <dbReference type="EMBL" id="EAM0027641.1"/>
    </source>
</evidence>
<gene>
    <name evidence="1" type="ORF">D1F27_00455</name>
</gene>
<organism evidence="1">
    <name type="scientific">Campylobacter coli</name>
    <dbReference type="NCBI Taxonomy" id="195"/>
    <lineage>
        <taxon>Bacteria</taxon>
        <taxon>Pseudomonadati</taxon>
        <taxon>Campylobacterota</taxon>
        <taxon>Epsilonproteobacteria</taxon>
        <taxon>Campylobacterales</taxon>
        <taxon>Campylobacteraceae</taxon>
        <taxon>Campylobacter</taxon>
    </lineage>
</organism>
<proteinExistence type="predicted"/>
<protein>
    <submittedName>
        <fullName evidence="1">Uncharacterized protein</fullName>
    </submittedName>
</protein>
<dbReference type="EMBL" id="AACTAL010000001">
    <property type="protein sequence ID" value="EAM0027641.1"/>
    <property type="molecule type" value="Genomic_DNA"/>
</dbReference>
<reference evidence="1" key="1">
    <citation type="submission" date="2018-08" db="EMBL/GenBank/DDBJ databases">
        <authorList>
            <consortium name="NARMS: The National Antimicrobial Resistance Monitoring System"/>
        </authorList>
    </citation>
    <scope>NUCLEOTIDE SEQUENCE</scope>
    <source>
        <strain evidence="1">FSIS11813163</strain>
    </source>
</reference>